<dbReference type="Proteomes" id="UP000275356">
    <property type="component" value="Unassembled WGS sequence"/>
</dbReference>
<gene>
    <name evidence="3" type="ORF">EDD28_3157</name>
</gene>
<dbReference type="InterPro" id="IPR010427">
    <property type="entry name" value="DUF1023"/>
</dbReference>
<evidence type="ECO:0000256" key="1">
    <source>
        <dbReference type="SAM" id="Coils"/>
    </source>
</evidence>
<feature type="domain" description="DUF1023" evidence="2">
    <location>
        <begin position="388"/>
        <end position="554"/>
    </location>
</feature>
<reference evidence="3 4" key="1">
    <citation type="submission" date="2018-11" db="EMBL/GenBank/DDBJ databases">
        <title>Sequencing the genomes of 1000 actinobacteria strains.</title>
        <authorList>
            <person name="Klenk H.-P."/>
        </authorList>
    </citation>
    <scope>NUCLEOTIDE SEQUENCE [LARGE SCALE GENOMIC DNA]</scope>
    <source>
        <strain evidence="3 4">DSM 13521</strain>
    </source>
</reference>
<dbReference type="Pfam" id="PF06259">
    <property type="entry name" value="Abhydrolase_8"/>
    <property type="match status" value="1"/>
</dbReference>
<proteinExistence type="predicted"/>
<evidence type="ECO:0000313" key="3">
    <source>
        <dbReference type="EMBL" id="ROR93735.1"/>
    </source>
</evidence>
<protein>
    <submittedName>
        <fullName evidence="3">Alpha/beta hydrolase family protein</fullName>
    </submittedName>
</protein>
<dbReference type="AlphaFoldDB" id="A0A3N2D1T2"/>
<name>A0A3N2D1T2_9MICO</name>
<dbReference type="EMBL" id="RKHQ01000002">
    <property type="protein sequence ID" value="ROR93735.1"/>
    <property type="molecule type" value="Genomic_DNA"/>
</dbReference>
<evidence type="ECO:0000259" key="2">
    <source>
        <dbReference type="Pfam" id="PF06259"/>
    </source>
</evidence>
<keyword evidence="3" id="KW-0378">Hydrolase</keyword>
<organism evidence="3 4">
    <name type="scientific">Salana multivorans</name>
    <dbReference type="NCBI Taxonomy" id="120377"/>
    <lineage>
        <taxon>Bacteria</taxon>
        <taxon>Bacillati</taxon>
        <taxon>Actinomycetota</taxon>
        <taxon>Actinomycetes</taxon>
        <taxon>Micrococcales</taxon>
        <taxon>Beutenbergiaceae</taxon>
        <taxon>Salana</taxon>
    </lineage>
</organism>
<sequence length="664" mass="70156">MTLVVLPRRPRAVPVLTGDSASARVVAEDVRLAAVRTQEASDEADAGAIGASWSGPASVRAEHAMTRLARDLDDAVAALWCGVTALDEYAEALVGLELERERLVEQRSLIDVELDELERTVPLMGPDQVVGAQVRANLLGVRVVAHEGEVRRWWGEVVVAEDRAIAALAAVDTAAEAREHAASRSEAVDRARAGLVASGVLPGETAGMGAEELAVWLEGHPEVAAVLARATPMSGEGPVGELAALVSASASSAGSLVFGGAGAVLAGAAAGGAAGVRDRARALFESLSAEDARMLALLYPGVVGSLGGVPFAYRADANRVLVVDALARERAWQEELADRRLDADGVEEWQKSQRRIELYESVLEEDRSILYLDPARVPGTDGAMVELHGRIDEETRNVVVSVPGTGSELSKFQGFSERVEGFYLQSEDDNPGSLAMIAWLGGDFPDEVFVDAFDPGYAERLAPELAAFSHELRQEIDHASGRVDPTIRPAITVDGHSYGGTVVGLAETHGLDADRVVHVESAGMGKGVFAPDDLPASQQGVDRYVMTAPGDPITVAQATGRHGADPDEFDGITRLHTGYYRNDDGSRAGVILGGDAHSGVYDEHSDSWEQLYRVYTGGVVETYRTPLYLPSATIKAFTGGVVEQFVSLSGVAGFADDGAQVDIP</sequence>
<keyword evidence="1" id="KW-0175">Coiled coil</keyword>
<comment type="caution">
    <text evidence="3">The sequence shown here is derived from an EMBL/GenBank/DDBJ whole genome shotgun (WGS) entry which is preliminary data.</text>
</comment>
<evidence type="ECO:0000313" key="4">
    <source>
        <dbReference type="Proteomes" id="UP000275356"/>
    </source>
</evidence>
<accession>A0A3N2D1T2</accession>
<dbReference type="GO" id="GO:0016787">
    <property type="term" value="F:hydrolase activity"/>
    <property type="evidence" value="ECO:0007669"/>
    <property type="project" value="UniProtKB-KW"/>
</dbReference>
<feature type="coiled-coil region" evidence="1">
    <location>
        <begin position="86"/>
        <end position="120"/>
    </location>
</feature>
<keyword evidence="4" id="KW-1185">Reference proteome</keyword>